<organism evidence="1 2">
    <name type="scientific">Austropuccinia psidii MF-1</name>
    <dbReference type="NCBI Taxonomy" id="1389203"/>
    <lineage>
        <taxon>Eukaryota</taxon>
        <taxon>Fungi</taxon>
        <taxon>Dikarya</taxon>
        <taxon>Basidiomycota</taxon>
        <taxon>Pucciniomycotina</taxon>
        <taxon>Pucciniomycetes</taxon>
        <taxon>Pucciniales</taxon>
        <taxon>Sphaerophragmiaceae</taxon>
        <taxon>Austropuccinia</taxon>
    </lineage>
</organism>
<evidence type="ECO:0000313" key="1">
    <source>
        <dbReference type="EMBL" id="MBW0464815.1"/>
    </source>
</evidence>
<name>A0A9Q3GEX9_9BASI</name>
<evidence type="ECO:0000313" key="2">
    <source>
        <dbReference type="Proteomes" id="UP000765509"/>
    </source>
</evidence>
<comment type="caution">
    <text evidence="1">The sequence shown here is derived from an EMBL/GenBank/DDBJ whole genome shotgun (WGS) entry which is preliminary data.</text>
</comment>
<gene>
    <name evidence="1" type="ORF">O181_004530</name>
</gene>
<dbReference type="EMBL" id="AVOT02000888">
    <property type="protein sequence ID" value="MBW0464815.1"/>
    <property type="molecule type" value="Genomic_DNA"/>
</dbReference>
<proteinExistence type="predicted"/>
<dbReference type="AlphaFoldDB" id="A0A9Q3GEX9"/>
<accession>A0A9Q3GEX9</accession>
<keyword evidence="2" id="KW-1185">Reference proteome</keyword>
<dbReference type="Proteomes" id="UP000765509">
    <property type="component" value="Unassembled WGS sequence"/>
</dbReference>
<sequence>MDPSDSNLLKFLDAYKEDSSKKSPFIGYLSLKVGACNQIEKLHKFNNYPCIAWKMCTKYQGQDSYNQGRALVHFLDLPYCEGWDFLILLQSSLAHLTVMGFTMDEQLPAELILLKLPTQLKASCNFLCHSSQLMH</sequence>
<reference evidence="1" key="1">
    <citation type="submission" date="2021-03" db="EMBL/GenBank/DDBJ databases">
        <title>Draft genome sequence of rust myrtle Austropuccinia psidii MF-1, a brazilian biotype.</title>
        <authorList>
            <person name="Quecine M.C."/>
            <person name="Pachon D.M.R."/>
            <person name="Bonatelli M.L."/>
            <person name="Correr F.H."/>
            <person name="Franceschini L.M."/>
            <person name="Leite T.F."/>
            <person name="Margarido G.R.A."/>
            <person name="Almeida C.A."/>
            <person name="Ferrarezi J.A."/>
            <person name="Labate C.A."/>
        </authorList>
    </citation>
    <scope>NUCLEOTIDE SEQUENCE</scope>
    <source>
        <strain evidence="1">MF-1</strain>
    </source>
</reference>
<protein>
    <submittedName>
        <fullName evidence="1">Uncharacterized protein</fullName>
    </submittedName>
</protein>